<dbReference type="EMBL" id="PUBV01000034">
    <property type="protein sequence ID" value="PWB06116.1"/>
    <property type="molecule type" value="Genomic_DNA"/>
</dbReference>
<keyword evidence="2" id="KW-0004">4Fe-4S</keyword>
<dbReference type="EC" id="1.97.1.-" evidence="7"/>
<dbReference type="Pfam" id="PF13353">
    <property type="entry name" value="Fer4_12"/>
    <property type="match status" value="1"/>
</dbReference>
<evidence type="ECO:0000256" key="1">
    <source>
        <dbReference type="ARBA" id="ARBA00001966"/>
    </source>
</evidence>
<reference evidence="9" key="1">
    <citation type="submission" date="2018-02" db="EMBL/GenBank/DDBJ databases">
        <authorList>
            <person name="Clavel T."/>
            <person name="Strowig T."/>
        </authorList>
    </citation>
    <scope>NUCLEOTIDE SEQUENCE [LARGE SCALE GENOMIC DNA]</scope>
    <source>
        <strain evidence="9">DSM 100764</strain>
    </source>
</reference>
<keyword evidence="9" id="KW-1185">Reference proteome</keyword>
<dbReference type="SFLD" id="SFLDF00299">
    <property type="entry name" value="anaerobic_ribonucleoside-triph"/>
    <property type="match status" value="1"/>
</dbReference>
<dbReference type="InterPro" id="IPR034457">
    <property type="entry name" value="Organic_radical-activating"/>
</dbReference>
<comment type="similarity">
    <text evidence="7">Belongs to the organic radical-activating enzymes family.</text>
</comment>
<dbReference type="InterPro" id="IPR007197">
    <property type="entry name" value="rSAM"/>
</dbReference>
<dbReference type="GeneID" id="93423639"/>
<evidence type="ECO:0000256" key="5">
    <source>
        <dbReference type="ARBA" id="ARBA00023004"/>
    </source>
</evidence>
<dbReference type="RefSeq" id="WP_107036845.1">
    <property type="nucleotide sequence ID" value="NZ_CP098825.1"/>
</dbReference>
<dbReference type="SFLD" id="SFLDG01063">
    <property type="entry name" value="activating_enzymes__group_1"/>
    <property type="match status" value="1"/>
</dbReference>
<keyword evidence="3" id="KW-0949">S-adenosyl-L-methionine</keyword>
<gene>
    <name evidence="8" type="ORF">C5O25_11290</name>
</gene>
<protein>
    <recommendedName>
        <fullName evidence="7">Anaerobic ribonucleoside-triphosphate reductase-activating protein</fullName>
        <ecNumber evidence="7">1.97.1.-</ecNumber>
    </recommendedName>
</protein>
<keyword evidence="6" id="KW-0411">Iron-sulfur</keyword>
<evidence type="ECO:0000256" key="4">
    <source>
        <dbReference type="ARBA" id="ARBA00022723"/>
    </source>
</evidence>
<dbReference type="PANTHER" id="PTHR30352">
    <property type="entry name" value="PYRUVATE FORMATE-LYASE-ACTIVATING ENZYME"/>
    <property type="match status" value="1"/>
</dbReference>
<dbReference type="InterPro" id="IPR058240">
    <property type="entry name" value="rSAM_sf"/>
</dbReference>
<evidence type="ECO:0000256" key="2">
    <source>
        <dbReference type="ARBA" id="ARBA00022485"/>
    </source>
</evidence>
<dbReference type="SFLD" id="SFLDS00029">
    <property type="entry name" value="Radical_SAM"/>
    <property type="match status" value="1"/>
</dbReference>
<dbReference type="SUPFAM" id="SSF102114">
    <property type="entry name" value="Radical SAM enzymes"/>
    <property type="match status" value="1"/>
</dbReference>
<dbReference type="GO" id="GO:0051539">
    <property type="term" value="F:4 iron, 4 sulfur cluster binding"/>
    <property type="evidence" value="ECO:0007669"/>
    <property type="project" value="UniProtKB-KW"/>
</dbReference>
<comment type="cofactor">
    <cofactor evidence="1">
        <name>[4Fe-4S] cluster</name>
        <dbReference type="ChEBI" id="CHEBI:49883"/>
    </cofactor>
</comment>
<dbReference type="AlphaFoldDB" id="A0A2V1ISV2"/>
<name>A0A2V1ISV2_9BACT</name>
<dbReference type="GO" id="GO:0004748">
    <property type="term" value="F:ribonucleoside-diphosphate reductase activity, thioredoxin disulfide as acceptor"/>
    <property type="evidence" value="ECO:0007669"/>
    <property type="project" value="TreeGrafter"/>
</dbReference>
<dbReference type="Gene3D" id="3.20.20.70">
    <property type="entry name" value="Aldolase class I"/>
    <property type="match status" value="1"/>
</dbReference>
<sequence length="189" mass="20908">MKLRIFDICRNGTHTLGPGIRYIIWTQGCDQQCEKCLTPESRPKNAGYEIDVNNLAADVILNENIDGITISGGEPFLQSAALSCLLKEIKKARPQLTVIAYTGLKYEQLLGKNETSDLLSLCDVIIDGQYIDSLNDNKGIRGSSNQRIIPITNRLDRFLNTMATCSRKQDRVADTAGNVTAIGIPHKNR</sequence>
<comment type="caution">
    <text evidence="8">The sequence shown here is derived from an EMBL/GenBank/DDBJ whole genome shotgun (WGS) entry which is preliminary data.</text>
</comment>
<dbReference type="InterPro" id="IPR012837">
    <property type="entry name" value="NrdG"/>
</dbReference>
<evidence type="ECO:0000256" key="6">
    <source>
        <dbReference type="ARBA" id="ARBA00023014"/>
    </source>
</evidence>
<evidence type="ECO:0000313" key="9">
    <source>
        <dbReference type="Proteomes" id="UP000244925"/>
    </source>
</evidence>
<keyword evidence="4" id="KW-0479">Metal-binding</keyword>
<keyword evidence="7" id="KW-0560">Oxidoreductase</keyword>
<evidence type="ECO:0000313" key="8">
    <source>
        <dbReference type="EMBL" id="PWB06116.1"/>
    </source>
</evidence>
<dbReference type="PANTHER" id="PTHR30352:SF2">
    <property type="entry name" value="ANAEROBIC RIBONUCLEOSIDE-TRIPHOSPHATE REDUCTASE-ACTIVATING PROTEIN"/>
    <property type="match status" value="1"/>
</dbReference>
<organism evidence="8 9">
    <name type="scientific">Paramuribaculum intestinale</name>
    <dbReference type="NCBI Taxonomy" id="2094151"/>
    <lineage>
        <taxon>Bacteria</taxon>
        <taxon>Pseudomonadati</taxon>
        <taxon>Bacteroidota</taxon>
        <taxon>Bacteroidia</taxon>
        <taxon>Bacteroidales</taxon>
        <taxon>Muribaculaceae</taxon>
        <taxon>Paramuribaculum</taxon>
    </lineage>
</organism>
<dbReference type="InterPro" id="IPR013785">
    <property type="entry name" value="Aldolase_TIM"/>
</dbReference>
<dbReference type="GO" id="GO:0046872">
    <property type="term" value="F:metal ion binding"/>
    <property type="evidence" value="ECO:0007669"/>
    <property type="project" value="UniProtKB-KW"/>
</dbReference>
<dbReference type="PIRSF" id="PIRSF000368">
    <property type="entry name" value="NrdG"/>
    <property type="match status" value="1"/>
</dbReference>
<accession>A0A2V1ISV2</accession>
<dbReference type="SFLD" id="SFLDG01066">
    <property type="entry name" value="organic_radical-activating_enz"/>
    <property type="match status" value="1"/>
</dbReference>
<evidence type="ECO:0000256" key="3">
    <source>
        <dbReference type="ARBA" id="ARBA00022691"/>
    </source>
</evidence>
<keyword evidence="5" id="KW-0408">Iron</keyword>
<proteinExistence type="inferred from homology"/>
<dbReference type="Proteomes" id="UP000244925">
    <property type="component" value="Unassembled WGS sequence"/>
</dbReference>
<evidence type="ECO:0000256" key="7">
    <source>
        <dbReference type="PIRNR" id="PIRNR000368"/>
    </source>
</evidence>
<comment type="function">
    <text evidence="7">Activation of anaerobic ribonucleoside-triphosphate reductase under anaerobic conditions by generation of an organic free radical, using S-adenosylmethionine and reduced flavodoxin as cosubstrates to produce 5'-deoxy-adenosine.</text>
</comment>
<dbReference type="GO" id="GO:0043365">
    <property type="term" value="F:[formate-C-acetyltransferase]-activating enzyme activity"/>
    <property type="evidence" value="ECO:0007669"/>
    <property type="project" value="InterPro"/>
</dbReference>